<protein>
    <recommendedName>
        <fullName evidence="2">RNA polymerase sigma-70 region 2 domain-containing protein</fullName>
    </recommendedName>
</protein>
<dbReference type="Gene3D" id="1.10.1740.10">
    <property type="match status" value="1"/>
</dbReference>
<dbReference type="SUPFAM" id="SSF88946">
    <property type="entry name" value="Sigma2 domain of RNA polymerase sigma factors"/>
    <property type="match status" value="1"/>
</dbReference>
<gene>
    <name evidence="1" type="ORF">S01H1_36538</name>
</gene>
<name>X0VXR3_9ZZZZ</name>
<organism evidence="1">
    <name type="scientific">marine sediment metagenome</name>
    <dbReference type="NCBI Taxonomy" id="412755"/>
    <lineage>
        <taxon>unclassified sequences</taxon>
        <taxon>metagenomes</taxon>
        <taxon>ecological metagenomes</taxon>
    </lineage>
</organism>
<sequence length="62" mass="7198">MRVSVFSYLSDLFSLSDEQAMLRVQKQNDSRAFALLVRRWQGRIERLCARLTGDVHRGEDVA</sequence>
<feature type="non-terminal residue" evidence="1">
    <location>
        <position position="62"/>
    </location>
</feature>
<dbReference type="EMBL" id="BARS01022898">
    <property type="protein sequence ID" value="GAG05286.1"/>
    <property type="molecule type" value="Genomic_DNA"/>
</dbReference>
<dbReference type="InterPro" id="IPR013325">
    <property type="entry name" value="RNA_pol_sigma_r2"/>
</dbReference>
<evidence type="ECO:0000313" key="1">
    <source>
        <dbReference type="EMBL" id="GAG05286.1"/>
    </source>
</evidence>
<dbReference type="AlphaFoldDB" id="X0VXR3"/>
<comment type="caution">
    <text evidence="1">The sequence shown here is derived from an EMBL/GenBank/DDBJ whole genome shotgun (WGS) entry which is preliminary data.</text>
</comment>
<accession>X0VXR3</accession>
<reference evidence="1" key="1">
    <citation type="journal article" date="2014" name="Front. Microbiol.">
        <title>High frequency of phylogenetically diverse reductive dehalogenase-homologous genes in deep subseafloor sedimentary metagenomes.</title>
        <authorList>
            <person name="Kawai M."/>
            <person name="Futagami T."/>
            <person name="Toyoda A."/>
            <person name="Takaki Y."/>
            <person name="Nishi S."/>
            <person name="Hori S."/>
            <person name="Arai W."/>
            <person name="Tsubouchi T."/>
            <person name="Morono Y."/>
            <person name="Uchiyama I."/>
            <person name="Ito T."/>
            <person name="Fujiyama A."/>
            <person name="Inagaki F."/>
            <person name="Takami H."/>
        </authorList>
    </citation>
    <scope>NUCLEOTIDE SEQUENCE</scope>
    <source>
        <strain evidence="1">Expedition CK06-06</strain>
    </source>
</reference>
<dbReference type="GO" id="GO:0006352">
    <property type="term" value="P:DNA-templated transcription initiation"/>
    <property type="evidence" value="ECO:0007669"/>
    <property type="project" value="InterPro"/>
</dbReference>
<proteinExistence type="predicted"/>
<evidence type="ECO:0008006" key="2">
    <source>
        <dbReference type="Google" id="ProtNLM"/>
    </source>
</evidence>
<dbReference type="GO" id="GO:0003700">
    <property type="term" value="F:DNA-binding transcription factor activity"/>
    <property type="evidence" value="ECO:0007669"/>
    <property type="project" value="InterPro"/>
</dbReference>